<feature type="transmembrane region" description="Helical" evidence="1">
    <location>
        <begin position="281"/>
        <end position="300"/>
    </location>
</feature>
<evidence type="ECO:0000256" key="1">
    <source>
        <dbReference type="SAM" id="Phobius"/>
    </source>
</evidence>
<keyword evidence="3" id="KW-1185">Reference proteome</keyword>
<accession>A0A5N8X4T3</accession>
<organism evidence="2 3">
    <name type="scientific">Streptomyces acidicola</name>
    <dbReference type="NCBI Taxonomy" id="2596892"/>
    <lineage>
        <taxon>Bacteria</taxon>
        <taxon>Bacillati</taxon>
        <taxon>Actinomycetota</taxon>
        <taxon>Actinomycetes</taxon>
        <taxon>Kitasatosporales</taxon>
        <taxon>Streptomycetaceae</taxon>
        <taxon>Streptomyces</taxon>
    </lineage>
</organism>
<sequence>MSMPAPHWTTRAYPTAYRREYAAEVSDLLSQVTADRGRLAGVLEQATVLGHALRLRTGMDSARPGGRFLAGLLPLAVPVAASLCLTLLVVQQLPSLQWDGERAHTPLAYIPWLAVLGCALAGRWAAARIAAGAALLGAAVSLPLVRWTDGAEGLAQNQATLAGLALAALLVLAAPPDLPPTSGGARRTMALIALALGVPLLAGSVTVFQVVSGPYATADARPDPLRLLFFFTPLVLAVPAALAIARARFGPALAALLIAGSVLAFVPVGRLGEVPYGTGNLWARMTGATGVLALLVYAALRTRERRHAMATR</sequence>
<feature type="transmembrane region" description="Helical" evidence="1">
    <location>
        <begin position="252"/>
        <end position="269"/>
    </location>
</feature>
<feature type="transmembrane region" description="Helical" evidence="1">
    <location>
        <begin position="190"/>
        <end position="212"/>
    </location>
</feature>
<dbReference type="AlphaFoldDB" id="A0A5N8X4T3"/>
<keyword evidence="1" id="KW-0812">Transmembrane</keyword>
<name>A0A5N8X4T3_9ACTN</name>
<protein>
    <submittedName>
        <fullName evidence="2">Uncharacterized protein</fullName>
    </submittedName>
</protein>
<dbReference type="Proteomes" id="UP000373149">
    <property type="component" value="Unassembled WGS sequence"/>
</dbReference>
<feature type="transmembrane region" description="Helical" evidence="1">
    <location>
        <begin position="103"/>
        <end position="122"/>
    </location>
</feature>
<feature type="transmembrane region" description="Helical" evidence="1">
    <location>
        <begin position="68"/>
        <end position="91"/>
    </location>
</feature>
<dbReference type="EMBL" id="VMNX01000287">
    <property type="protein sequence ID" value="MPY54550.1"/>
    <property type="molecule type" value="Genomic_DNA"/>
</dbReference>
<comment type="caution">
    <text evidence="2">The sequence shown here is derived from an EMBL/GenBank/DDBJ whole genome shotgun (WGS) entry which is preliminary data.</text>
</comment>
<gene>
    <name evidence="2" type="ORF">FPZ41_40745</name>
</gene>
<keyword evidence="1" id="KW-0472">Membrane</keyword>
<dbReference type="RefSeq" id="WP_152869174.1">
    <property type="nucleotide sequence ID" value="NZ_VMNX01000287.1"/>
</dbReference>
<evidence type="ECO:0000313" key="3">
    <source>
        <dbReference type="Proteomes" id="UP000373149"/>
    </source>
</evidence>
<proteinExistence type="predicted"/>
<evidence type="ECO:0000313" key="2">
    <source>
        <dbReference type="EMBL" id="MPY54550.1"/>
    </source>
</evidence>
<reference evidence="2 3" key="1">
    <citation type="submission" date="2019-09" db="EMBL/GenBank/DDBJ databases">
        <authorList>
            <person name="Duangmal K."/>
            <person name="Teo W.F.A."/>
            <person name="Lipun K."/>
        </authorList>
    </citation>
    <scope>NUCLEOTIDE SEQUENCE [LARGE SCALE GENOMIC DNA]</scope>
    <source>
        <strain evidence="2 3">K1PN6</strain>
    </source>
</reference>
<feature type="transmembrane region" description="Helical" evidence="1">
    <location>
        <begin position="224"/>
        <end position="245"/>
    </location>
</feature>
<keyword evidence="1" id="KW-1133">Transmembrane helix</keyword>